<accession>A0A317PE12</accession>
<gene>
    <name evidence="2" type="ORF">DFR52_106233</name>
</gene>
<comment type="caution">
    <text evidence="2">The sequence shown here is derived from an EMBL/GenBank/DDBJ whole genome shotgun (WGS) entry which is preliminary data.</text>
</comment>
<proteinExistence type="predicted"/>
<dbReference type="AlphaFoldDB" id="A0A317PE12"/>
<feature type="compositionally biased region" description="Basic and acidic residues" evidence="1">
    <location>
        <begin position="9"/>
        <end position="19"/>
    </location>
</feature>
<feature type="region of interest" description="Disordered" evidence="1">
    <location>
        <begin position="1"/>
        <end position="23"/>
    </location>
</feature>
<protein>
    <submittedName>
        <fullName evidence="2">Uncharacterized protein</fullName>
    </submittedName>
</protein>
<dbReference type="RefSeq" id="WP_110034000.1">
    <property type="nucleotide sequence ID" value="NZ_QGTR01000006.1"/>
</dbReference>
<keyword evidence="3" id="KW-1185">Reference proteome</keyword>
<reference evidence="2 3" key="1">
    <citation type="submission" date="2018-05" db="EMBL/GenBank/DDBJ databases">
        <title>Genomic Encyclopedia of Type Strains, Phase IV (KMG-IV): sequencing the most valuable type-strain genomes for metagenomic binning, comparative biology and taxonomic classification.</title>
        <authorList>
            <person name="Goeker M."/>
        </authorList>
    </citation>
    <scope>NUCLEOTIDE SEQUENCE [LARGE SCALE GENOMIC DNA]</scope>
    <source>
        <strain evidence="2 3">DSM 16791</strain>
    </source>
</reference>
<evidence type="ECO:0000313" key="3">
    <source>
        <dbReference type="Proteomes" id="UP000246352"/>
    </source>
</evidence>
<evidence type="ECO:0000313" key="2">
    <source>
        <dbReference type="EMBL" id="PWV97708.1"/>
    </source>
</evidence>
<dbReference type="Proteomes" id="UP000246352">
    <property type="component" value="Unassembled WGS sequence"/>
</dbReference>
<dbReference type="OrthoDB" id="8410963at2"/>
<name>A0A317PE12_9HYPH</name>
<organism evidence="2 3">
    <name type="scientific">Hoeflea marina</name>
    <dbReference type="NCBI Taxonomy" id="274592"/>
    <lineage>
        <taxon>Bacteria</taxon>
        <taxon>Pseudomonadati</taxon>
        <taxon>Pseudomonadota</taxon>
        <taxon>Alphaproteobacteria</taxon>
        <taxon>Hyphomicrobiales</taxon>
        <taxon>Rhizobiaceae</taxon>
        <taxon>Hoeflea</taxon>
    </lineage>
</organism>
<evidence type="ECO:0000256" key="1">
    <source>
        <dbReference type="SAM" id="MobiDB-lite"/>
    </source>
</evidence>
<sequence>MARSAKSKLRAEVTPKPADHGGAYKVTALAGPRVAGRPVKPGDLVHLRPVEAAHELRIGAIEVAREASSKAD</sequence>
<dbReference type="EMBL" id="QGTR01000006">
    <property type="protein sequence ID" value="PWV97708.1"/>
    <property type="molecule type" value="Genomic_DNA"/>
</dbReference>